<dbReference type="Pfam" id="PF09360">
    <property type="entry name" value="zf-CDGSH"/>
    <property type="match status" value="1"/>
</dbReference>
<evidence type="ECO:0000313" key="10">
    <source>
        <dbReference type="EMBL" id="KAH9361676.1"/>
    </source>
</evidence>
<evidence type="ECO:0000256" key="6">
    <source>
        <dbReference type="ARBA" id="ARBA00034078"/>
    </source>
</evidence>
<proteinExistence type="inferred from homology"/>
<reference evidence="10 11" key="1">
    <citation type="journal article" date="2020" name="Cell">
        <title>Large-Scale Comparative Analyses of Tick Genomes Elucidate Their Genetic Diversity and Vector Capacities.</title>
        <authorList>
            <consortium name="Tick Genome and Microbiome Consortium (TIGMIC)"/>
            <person name="Jia N."/>
            <person name="Wang J."/>
            <person name="Shi W."/>
            <person name="Du L."/>
            <person name="Sun Y."/>
            <person name="Zhan W."/>
            <person name="Jiang J.F."/>
            <person name="Wang Q."/>
            <person name="Zhang B."/>
            <person name="Ji P."/>
            <person name="Bell-Sakyi L."/>
            <person name="Cui X.M."/>
            <person name="Yuan T.T."/>
            <person name="Jiang B.G."/>
            <person name="Yang W.F."/>
            <person name="Lam T.T."/>
            <person name="Chang Q.C."/>
            <person name="Ding S.J."/>
            <person name="Wang X.J."/>
            <person name="Zhu J.G."/>
            <person name="Ruan X.D."/>
            <person name="Zhao L."/>
            <person name="Wei J.T."/>
            <person name="Ye R.Z."/>
            <person name="Que T.C."/>
            <person name="Du C.H."/>
            <person name="Zhou Y.H."/>
            <person name="Cheng J.X."/>
            <person name="Dai P.F."/>
            <person name="Guo W.B."/>
            <person name="Han X.H."/>
            <person name="Huang E.J."/>
            <person name="Li L.F."/>
            <person name="Wei W."/>
            <person name="Gao Y.C."/>
            <person name="Liu J.Z."/>
            <person name="Shao H.Z."/>
            <person name="Wang X."/>
            <person name="Wang C.C."/>
            <person name="Yang T.C."/>
            <person name="Huo Q.B."/>
            <person name="Li W."/>
            <person name="Chen H.Y."/>
            <person name="Chen S.E."/>
            <person name="Zhou L.G."/>
            <person name="Ni X.B."/>
            <person name="Tian J.H."/>
            <person name="Sheng Y."/>
            <person name="Liu T."/>
            <person name="Pan Y.S."/>
            <person name="Xia L.Y."/>
            <person name="Li J."/>
            <person name="Zhao F."/>
            <person name="Cao W.C."/>
        </authorList>
    </citation>
    <scope>NUCLEOTIDE SEQUENCE [LARGE SCALE GENOMIC DNA]</scope>
    <source>
        <strain evidence="10">HaeL-2018</strain>
    </source>
</reference>
<evidence type="ECO:0000256" key="5">
    <source>
        <dbReference type="ARBA" id="ARBA00023014"/>
    </source>
</evidence>
<protein>
    <recommendedName>
        <fullName evidence="9">Iron-binding zinc finger CDGSH type domain-containing protein</fullName>
    </recommendedName>
</protein>
<keyword evidence="8" id="KW-0812">Transmembrane</keyword>
<keyword evidence="5" id="KW-0411">Iron-sulfur</keyword>
<evidence type="ECO:0000256" key="4">
    <source>
        <dbReference type="ARBA" id="ARBA00023004"/>
    </source>
</evidence>
<evidence type="ECO:0000256" key="2">
    <source>
        <dbReference type="ARBA" id="ARBA00022714"/>
    </source>
</evidence>
<dbReference type="PANTHER" id="PTHR13680:SF5">
    <property type="entry name" value="CDGSH IRON-SULFUR DOMAIN-CONTAINING PROTEIN 1"/>
    <property type="match status" value="1"/>
</dbReference>
<comment type="similarity">
    <text evidence="1">Belongs to the CISD protein family. CISD2 subfamily.</text>
</comment>
<keyword evidence="8" id="KW-1133">Transmembrane helix</keyword>
<feature type="domain" description="Iron-binding zinc finger CDGSH type" evidence="9">
    <location>
        <begin position="67"/>
        <end position="105"/>
    </location>
</feature>
<dbReference type="GO" id="GO:0046872">
    <property type="term" value="F:metal ion binding"/>
    <property type="evidence" value="ECO:0007669"/>
    <property type="project" value="UniProtKB-KW"/>
</dbReference>
<comment type="cofactor">
    <cofactor evidence="6">
        <name>[2Fe-2S] cluster</name>
        <dbReference type="ChEBI" id="CHEBI:190135"/>
    </cofactor>
</comment>
<feature type="transmembrane region" description="Helical" evidence="8">
    <location>
        <begin position="27"/>
        <end position="47"/>
    </location>
</feature>
<dbReference type="GO" id="GO:0005741">
    <property type="term" value="C:mitochondrial outer membrane"/>
    <property type="evidence" value="ECO:0007669"/>
    <property type="project" value="TreeGrafter"/>
</dbReference>
<sequence>MKIEAKDGQKKEASIHSSRRGGTKETLLPYLPWLGTAAALGFAIFAYRSYSKSKGRVNLQVDMSNPKIVNSVDIEDIGNKAVFCRCWKSKKFPYCDGSHNKHNEECGDNVGPLIIKRKDA</sequence>
<dbReference type="OrthoDB" id="449252at2759"/>
<evidence type="ECO:0000259" key="9">
    <source>
        <dbReference type="SMART" id="SM00704"/>
    </source>
</evidence>
<keyword evidence="3" id="KW-0479">Metal-binding</keyword>
<evidence type="ECO:0000313" key="11">
    <source>
        <dbReference type="Proteomes" id="UP000821853"/>
    </source>
</evidence>
<dbReference type="OMA" id="HNEECGD"/>
<accession>A0A9J6FIG6</accession>
<dbReference type="GO" id="GO:0010506">
    <property type="term" value="P:regulation of autophagy"/>
    <property type="evidence" value="ECO:0007669"/>
    <property type="project" value="InterPro"/>
</dbReference>
<dbReference type="Proteomes" id="UP000821853">
    <property type="component" value="Chromosome 1"/>
</dbReference>
<comment type="caution">
    <text evidence="10">The sequence shown here is derived from an EMBL/GenBank/DDBJ whole genome shotgun (WGS) entry which is preliminary data.</text>
</comment>
<dbReference type="FunFam" id="3.40.5.90:FF:000001">
    <property type="entry name" value="CDGSH iron-sulfur domain-containing protein 1"/>
    <property type="match status" value="1"/>
</dbReference>
<dbReference type="EMBL" id="JABSTR010000001">
    <property type="protein sequence ID" value="KAH9361676.1"/>
    <property type="molecule type" value="Genomic_DNA"/>
</dbReference>
<organism evidence="10 11">
    <name type="scientific">Haemaphysalis longicornis</name>
    <name type="common">Bush tick</name>
    <dbReference type="NCBI Taxonomy" id="44386"/>
    <lineage>
        <taxon>Eukaryota</taxon>
        <taxon>Metazoa</taxon>
        <taxon>Ecdysozoa</taxon>
        <taxon>Arthropoda</taxon>
        <taxon>Chelicerata</taxon>
        <taxon>Arachnida</taxon>
        <taxon>Acari</taxon>
        <taxon>Parasitiformes</taxon>
        <taxon>Ixodida</taxon>
        <taxon>Ixodoidea</taxon>
        <taxon>Ixodidae</taxon>
        <taxon>Haemaphysalinae</taxon>
        <taxon>Haemaphysalis</taxon>
    </lineage>
</organism>
<feature type="compositionally biased region" description="Basic and acidic residues" evidence="7">
    <location>
        <begin position="1"/>
        <end position="14"/>
    </location>
</feature>
<feature type="region of interest" description="Disordered" evidence="7">
    <location>
        <begin position="1"/>
        <end position="22"/>
    </location>
</feature>
<evidence type="ECO:0000256" key="1">
    <source>
        <dbReference type="ARBA" id="ARBA00008624"/>
    </source>
</evidence>
<keyword evidence="11" id="KW-1185">Reference proteome</keyword>
<dbReference type="Gene3D" id="3.40.5.90">
    <property type="entry name" value="CDGSH iron-sulfur domain, mitoNEET-type"/>
    <property type="match status" value="1"/>
</dbReference>
<dbReference type="SMART" id="SM00704">
    <property type="entry name" value="ZnF_CDGSH"/>
    <property type="match status" value="1"/>
</dbReference>
<dbReference type="InterPro" id="IPR042216">
    <property type="entry name" value="MitoNEET_CISD"/>
</dbReference>
<dbReference type="AlphaFoldDB" id="A0A9J6FIG6"/>
<evidence type="ECO:0000256" key="7">
    <source>
        <dbReference type="SAM" id="MobiDB-lite"/>
    </source>
</evidence>
<keyword evidence="4" id="KW-0408">Iron</keyword>
<evidence type="ECO:0000256" key="3">
    <source>
        <dbReference type="ARBA" id="ARBA00022723"/>
    </source>
</evidence>
<dbReference type="GO" id="GO:0051537">
    <property type="term" value="F:2 iron, 2 sulfur cluster binding"/>
    <property type="evidence" value="ECO:0007669"/>
    <property type="project" value="UniProtKB-KW"/>
</dbReference>
<dbReference type="PANTHER" id="PTHR13680">
    <property type="entry name" value="CDGSH IRON-SULFUR DOMAIN-CONTAINING PROTEIN 1"/>
    <property type="match status" value="1"/>
</dbReference>
<name>A0A9J6FIG6_HAELO</name>
<dbReference type="VEuPathDB" id="VectorBase:HLOH_060406"/>
<keyword evidence="8" id="KW-0472">Membrane</keyword>
<gene>
    <name evidence="10" type="ORF">HPB48_005171</name>
</gene>
<dbReference type="InterPro" id="IPR045131">
    <property type="entry name" value="CISD1/2"/>
</dbReference>
<keyword evidence="2" id="KW-0001">2Fe-2S</keyword>
<evidence type="ECO:0000256" key="8">
    <source>
        <dbReference type="SAM" id="Phobius"/>
    </source>
</evidence>
<dbReference type="InterPro" id="IPR018967">
    <property type="entry name" value="FeS-contain_CDGSH-typ"/>
</dbReference>